<keyword evidence="3" id="KW-1185">Reference proteome</keyword>
<feature type="region of interest" description="Disordered" evidence="1">
    <location>
        <begin position="1"/>
        <end position="29"/>
    </location>
</feature>
<reference evidence="2" key="1">
    <citation type="submission" date="2020-08" db="EMBL/GenBank/DDBJ databases">
        <title>Multicomponent nature underlies the extraordinary mechanical properties of spider dragline silk.</title>
        <authorList>
            <person name="Kono N."/>
            <person name="Nakamura H."/>
            <person name="Mori M."/>
            <person name="Yoshida Y."/>
            <person name="Ohtoshi R."/>
            <person name="Malay A.D."/>
            <person name="Moran D.A.P."/>
            <person name="Tomita M."/>
            <person name="Numata K."/>
            <person name="Arakawa K."/>
        </authorList>
    </citation>
    <scope>NUCLEOTIDE SEQUENCE</scope>
</reference>
<dbReference type="Proteomes" id="UP000887013">
    <property type="component" value="Unassembled WGS sequence"/>
</dbReference>
<dbReference type="AlphaFoldDB" id="A0A8X6QJ18"/>
<sequence>MAHTCIPSPKKGSNEQLEDQSQHPLARKKSWNEPIEAMLTTFDAKDVVLLEYVPNRQTVIDAFYWEVLERLKEKVNGMRPSVVSN</sequence>
<dbReference type="EMBL" id="BMAW01126551">
    <property type="protein sequence ID" value="GFU17217.1"/>
    <property type="molecule type" value="Genomic_DNA"/>
</dbReference>
<evidence type="ECO:0000313" key="2">
    <source>
        <dbReference type="EMBL" id="GFU17217.1"/>
    </source>
</evidence>
<evidence type="ECO:0000256" key="1">
    <source>
        <dbReference type="SAM" id="MobiDB-lite"/>
    </source>
</evidence>
<accession>A0A8X6QJ18</accession>
<protein>
    <submittedName>
        <fullName evidence="2">Uncharacterized protein</fullName>
    </submittedName>
</protein>
<comment type="caution">
    <text evidence="2">The sequence shown here is derived from an EMBL/GenBank/DDBJ whole genome shotgun (WGS) entry which is preliminary data.</text>
</comment>
<dbReference type="InterPro" id="IPR001888">
    <property type="entry name" value="Transposase_1"/>
</dbReference>
<gene>
    <name evidence="2" type="ORF">NPIL_191861</name>
</gene>
<dbReference type="Pfam" id="PF01359">
    <property type="entry name" value="Transposase_1"/>
    <property type="match status" value="1"/>
</dbReference>
<proteinExistence type="predicted"/>
<evidence type="ECO:0000313" key="3">
    <source>
        <dbReference type="Proteomes" id="UP000887013"/>
    </source>
</evidence>
<organism evidence="2 3">
    <name type="scientific">Nephila pilipes</name>
    <name type="common">Giant wood spider</name>
    <name type="synonym">Nephila maculata</name>
    <dbReference type="NCBI Taxonomy" id="299642"/>
    <lineage>
        <taxon>Eukaryota</taxon>
        <taxon>Metazoa</taxon>
        <taxon>Ecdysozoa</taxon>
        <taxon>Arthropoda</taxon>
        <taxon>Chelicerata</taxon>
        <taxon>Arachnida</taxon>
        <taxon>Araneae</taxon>
        <taxon>Araneomorphae</taxon>
        <taxon>Entelegynae</taxon>
        <taxon>Araneoidea</taxon>
        <taxon>Nephilidae</taxon>
        <taxon>Nephila</taxon>
    </lineage>
</organism>
<name>A0A8X6QJ18_NEPPI</name>